<name>A0A1G5Q3I1_9RHOB</name>
<protein>
    <submittedName>
        <fullName evidence="1">CARDB protein</fullName>
    </submittedName>
</protein>
<sequence length="311" mass="33675">GDIPAIGQGRFATITALDVTAVLQESYPELMGRSLKFEVIVDSDNTIVESNEDNNTAYQYFDTPEIRPDLSVRNLGIVEGEILDGTMNFDLEFDYALNGVFERHGDIGYKVVVYSTSTPGVEFIISEGQIPYTQSVATGHIVIEDAGQSIYTGSGFDFGDDFEFRVEIDHDQLVSETNENNNTDTLGEFLPDIVTDAFVTGTSISDLPDEDSFIFTATLGGNNNLSATIDYNVVAVDQTTGDIYSIASGTSGLDMAGESEIIEIQNLRALLDDAGAASDLRNYVITAALDPENLLVESFEFNNSGSALIEL</sequence>
<evidence type="ECO:0000313" key="2">
    <source>
        <dbReference type="Proteomes" id="UP000198767"/>
    </source>
</evidence>
<dbReference type="AlphaFoldDB" id="A0A1G5Q3I1"/>
<dbReference type="InterPro" id="IPR013783">
    <property type="entry name" value="Ig-like_fold"/>
</dbReference>
<reference evidence="1 2" key="1">
    <citation type="submission" date="2016-10" db="EMBL/GenBank/DDBJ databases">
        <authorList>
            <person name="de Groot N.N."/>
        </authorList>
    </citation>
    <scope>NUCLEOTIDE SEQUENCE [LARGE SCALE GENOMIC DNA]</scope>
    <source>
        <strain evidence="1 2">U95</strain>
    </source>
</reference>
<dbReference type="Gene3D" id="2.60.40.10">
    <property type="entry name" value="Immunoglobulins"/>
    <property type="match status" value="1"/>
</dbReference>
<accession>A0A1G5Q3I1</accession>
<keyword evidence="2" id="KW-1185">Reference proteome</keyword>
<feature type="non-terminal residue" evidence="1">
    <location>
        <position position="1"/>
    </location>
</feature>
<proteinExistence type="predicted"/>
<evidence type="ECO:0000313" key="1">
    <source>
        <dbReference type="EMBL" id="SCZ56010.1"/>
    </source>
</evidence>
<gene>
    <name evidence="1" type="ORF">SAMN04488118_102514</name>
</gene>
<dbReference type="RefSeq" id="WP_139163169.1">
    <property type="nucleotide sequence ID" value="NZ_FMWG01000002.1"/>
</dbReference>
<dbReference type="EMBL" id="FMWG01000002">
    <property type="protein sequence ID" value="SCZ56010.1"/>
    <property type="molecule type" value="Genomic_DNA"/>
</dbReference>
<organism evidence="1 2">
    <name type="scientific">Epibacterium ulvae</name>
    <dbReference type="NCBI Taxonomy" id="1156985"/>
    <lineage>
        <taxon>Bacteria</taxon>
        <taxon>Pseudomonadati</taxon>
        <taxon>Pseudomonadota</taxon>
        <taxon>Alphaproteobacteria</taxon>
        <taxon>Rhodobacterales</taxon>
        <taxon>Roseobacteraceae</taxon>
        <taxon>Epibacterium</taxon>
    </lineage>
</organism>
<dbReference type="Proteomes" id="UP000198767">
    <property type="component" value="Unassembled WGS sequence"/>
</dbReference>